<keyword evidence="1" id="KW-1133">Transmembrane helix</keyword>
<dbReference type="Pfam" id="PF01944">
    <property type="entry name" value="SpoIIM"/>
    <property type="match status" value="1"/>
</dbReference>
<gene>
    <name evidence="2" type="ORF">ACFVKH_20640</name>
</gene>
<keyword evidence="1" id="KW-0472">Membrane</keyword>
<keyword evidence="3" id="KW-1185">Reference proteome</keyword>
<sequence length="226" mass="25074">MPRKAIAKKRLIHPNHAARPIRLLRKPFQIIRANFRAYLIINAIVYGLVFTGMVAAMVFPDLGAAQAATLEDNGTADLVRSLFNNPWLFSTTILGVNVMTGALWIVLPSLIVPFTGIALFAYKTFTLGLAMAPSTETMAVALIPHSLTILIELQAYALLMFGAYILGRSWVRPSTIGTRNHRQGYVRGLKQLGWLSLATLPLFIIGAIWEAFSLRYLVPLLTQWLL</sequence>
<reference evidence="2 3" key="1">
    <citation type="submission" date="2024-10" db="EMBL/GenBank/DDBJ databases">
        <authorList>
            <person name="Ratan Roy A."/>
            <person name="Morales Sandoval P.H."/>
            <person name="De Los Santos Villalobos S."/>
            <person name="Chakraborty S."/>
            <person name="Mukherjee J."/>
        </authorList>
    </citation>
    <scope>NUCLEOTIDE SEQUENCE [LARGE SCALE GENOMIC DNA]</scope>
    <source>
        <strain evidence="2 3">S1</strain>
    </source>
</reference>
<feature type="transmembrane region" description="Helical" evidence="1">
    <location>
        <begin position="153"/>
        <end position="171"/>
    </location>
</feature>
<evidence type="ECO:0000313" key="3">
    <source>
        <dbReference type="Proteomes" id="UP001600165"/>
    </source>
</evidence>
<comment type="caution">
    <text evidence="2">The sequence shown here is derived from an EMBL/GenBank/DDBJ whole genome shotgun (WGS) entry which is preliminary data.</text>
</comment>
<dbReference type="Proteomes" id="UP001600165">
    <property type="component" value="Unassembled WGS sequence"/>
</dbReference>
<proteinExistence type="predicted"/>
<dbReference type="InterPro" id="IPR002798">
    <property type="entry name" value="SpoIIM-like"/>
</dbReference>
<feature type="transmembrane region" description="Helical" evidence="1">
    <location>
        <begin position="114"/>
        <end position="133"/>
    </location>
</feature>
<evidence type="ECO:0000256" key="1">
    <source>
        <dbReference type="SAM" id="Phobius"/>
    </source>
</evidence>
<dbReference type="EMBL" id="JBHZOL010000134">
    <property type="protein sequence ID" value="MFE4108689.1"/>
    <property type="molecule type" value="Genomic_DNA"/>
</dbReference>
<name>A0ABW6IL35_9CYAN</name>
<dbReference type="RefSeq" id="WP_377968307.1">
    <property type="nucleotide sequence ID" value="NZ_JBHZOL010000134.1"/>
</dbReference>
<evidence type="ECO:0000313" key="2">
    <source>
        <dbReference type="EMBL" id="MFE4108689.1"/>
    </source>
</evidence>
<feature type="transmembrane region" description="Helical" evidence="1">
    <location>
        <begin position="87"/>
        <end position="107"/>
    </location>
</feature>
<organism evidence="2 3">
    <name type="scientific">Almyronema epifaneia S1</name>
    <dbReference type="NCBI Taxonomy" id="2991925"/>
    <lineage>
        <taxon>Bacteria</taxon>
        <taxon>Bacillati</taxon>
        <taxon>Cyanobacteriota</taxon>
        <taxon>Cyanophyceae</taxon>
        <taxon>Nodosilineales</taxon>
        <taxon>Nodosilineaceae</taxon>
        <taxon>Almyronema</taxon>
        <taxon>Almyronema epifaneia</taxon>
    </lineage>
</organism>
<feature type="transmembrane region" description="Helical" evidence="1">
    <location>
        <begin position="192"/>
        <end position="212"/>
    </location>
</feature>
<feature type="transmembrane region" description="Helical" evidence="1">
    <location>
        <begin position="35"/>
        <end position="59"/>
    </location>
</feature>
<keyword evidence="1" id="KW-0812">Transmembrane</keyword>
<protein>
    <submittedName>
        <fullName evidence="2">Stage II sporulation protein M</fullName>
    </submittedName>
</protein>
<accession>A0ABW6IL35</accession>